<dbReference type="EMBL" id="AECU01000073">
    <property type="protein sequence ID" value="EFQ07723.1"/>
    <property type="molecule type" value="Genomic_DNA"/>
</dbReference>
<sequence>MSIRTKRIVVAHDTLPLKAQKRQPPTVGSWRNIAHRHDCRW</sequence>
<accession>E2ZGH4</accession>
<evidence type="ECO:0000313" key="1">
    <source>
        <dbReference type="EMBL" id="EFQ07723.1"/>
    </source>
</evidence>
<dbReference type="BioCyc" id="FCF748224-HMP:GTSS-3288-MONOMER"/>
<dbReference type="STRING" id="748224.HMPREF9436_00760"/>
<organism evidence="1 2">
    <name type="scientific">Faecalibacterium cf. prausnitzii KLE1255</name>
    <dbReference type="NCBI Taxonomy" id="748224"/>
    <lineage>
        <taxon>Bacteria</taxon>
        <taxon>Bacillati</taxon>
        <taxon>Bacillota</taxon>
        <taxon>Clostridia</taxon>
        <taxon>Eubacteriales</taxon>
        <taxon>Oscillospiraceae</taxon>
        <taxon>Faecalibacterium</taxon>
    </lineage>
</organism>
<evidence type="ECO:0000313" key="2">
    <source>
        <dbReference type="Proteomes" id="UP000006028"/>
    </source>
</evidence>
<comment type="caution">
    <text evidence="1">The sequence shown here is derived from an EMBL/GenBank/DDBJ whole genome shotgun (WGS) entry which is preliminary data.</text>
</comment>
<gene>
    <name evidence="1" type="ORF">HMPREF9436_00760</name>
</gene>
<dbReference type="Proteomes" id="UP000006028">
    <property type="component" value="Unassembled WGS sequence"/>
</dbReference>
<proteinExistence type="predicted"/>
<dbReference type="AlphaFoldDB" id="E2ZGH4"/>
<protein>
    <submittedName>
        <fullName evidence="1">Uncharacterized protein</fullName>
    </submittedName>
</protein>
<reference evidence="1 2" key="1">
    <citation type="submission" date="2010-08" db="EMBL/GenBank/DDBJ databases">
        <authorList>
            <person name="Weinstock G."/>
            <person name="Sodergren E."/>
            <person name="Clifton S."/>
            <person name="Fulton L."/>
            <person name="Fulton B."/>
            <person name="Courtney L."/>
            <person name="Fronick C."/>
            <person name="Harrison M."/>
            <person name="Strong C."/>
            <person name="Farmer C."/>
            <person name="Delahaunty K."/>
            <person name="Markovic C."/>
            <person name="Hall O."/>
            <person name="Minx P."/>
            <person name="Tomlinson C."/>
            <person name="Mitreva M."/>
            <person name="Hou S."/>
            <person name="Chen J."/>
            <person name="Wollam A."/>
            <person name="Pepin K.H."/>
            <person name="Johnson M."/>
            <person name="Bhonagiri V."/>
            <person name="Zhang X."/>
            <person name="Suruliraj S."/>
            <person name="Warren W."/>
            <person name="Chinwalla A."/>
            <person name="Mardis E.R."/>
            <person name="Wilson R.K."/>
        </authorList>
    </citation>
    <scope>NUCLEOTIDE SEQUENCE [LARGE SCALE GENOMIC DNA]</scope>
    <source>
        <strain evidence="1 2">KLE1255</strain>
    </source>
</reference>
<name>E2ZGH4_9FIRM</name>
<dbReference type="HOGENOM" id="CLU_3270305_0_0_9"/>